<organism evidence="10 11">
    <name type="scientific">Candidatus Lloydbacteria bacterium RIFCSPHIGHO2_02_FULL_51_22</name>
    <dbReference type="NCBI Taxonomy" id="1798663"/>
    <lineage>
        <taxon>Bacteria</taxon>
        <taxon>Candidatus Lloydiibacteriota</taxon>
    </lineage>
</organism>
<evidence type="ECO:0000256" key="6">
    <source>
        <dbReference type="ARBA" id="ARBA00022989"/>
    </source>
</evidence>
<keyword evidence="7 8" id="KW-0472">Membrane</keyword>
<dbReference type="Gene3D" id="3.90.550.10">
    <property type="entry name" value="Spore Coat Polysaccharide Biosynthesis Protein SpsA, Chain A"/>
    <property type="match status" value="1"/>
</dbReference>
<proteinExistence type="predicted"/>
<dbReference type="PANTHER" id="PTHR48090:SF3">
    <property type="entry name" value="UNDECAPRENYL-PHOSPHATE 4-DEOXY-4-FORMAMIDO-L-ARABINOSE TRANSFERASE"/>
    <property type="match status" value="1"/>
</dbReference>
<dbReference type="Pfam" id="PF00535">
    <property type="entry name" value="Glycos_transf_2"/>
    <property type="match status" value="1"/>
</dbReference>
<dbReference type="CDD" id="cd04187">
    <property type="entry name" value="DPM1_like_bac"/>
    <property type="match status" value="1"/>
</dbReference>
<evidence type="ECO:0000313" key="10">
    <source>
        <dbReference type="EMBL" id="OGZ12738.1"/>
    </source>
</evidence>
<evidence type="ECO:0000259" key="9">
    <source>
        <dbReference type="Pfam" id="PF00535"/>
    </source>
</evidence>
<keyword evidence="5" id="KW-0448">Lipopolysaccharide biosynthesis</keyword>
<reference evidence="10 11" key="1">
    <citation type="journal article" date="2016" name="Nat. Commun.">
        <title>Thousands of microbial genomes shed light on interconnected biogeochemical processes in an aquifer system.</title>
        <authorList>
            <person name="Anantharaman K."/>
            <person name="Brown C.T."/>
            <person name="Hug L.A."/>
            <person name="Sharon I."/>
            <person name="Castelle C.J."/>
            <person name="Probst A.J."/>
            <person name="Thomas B.C."/>
            <person name="Singh A."/>
            <person name="Wilkins M.J."/>
            <person name="Karaoz U."/>
            <person name="Brodie E.L."/>
            <person name="Williams K.H."/>
            <person name="Hubbard S.S."/>
            <person name="Banfield J.F."/>
        </authorList>
    </citation>
    <scope>NUCLEOTIDE SEQUENCE [LARGE SCALE GENOMIC DNA]</scope>
</reference>
<keyword evidence="4 8" id="KW-0812">Transmembrane</keyword>
<dbReference type="InterPro" id="IPR050256">
    <property type="entry name" value="Glycosyltransferase_2"/>
</dbReference>
<dbReference type="InterPro" id="IPR029044">
    <property type="entry name" value="Nucleotide-diphossugar_trans"/>
</dbReference>
<gene>
    <name evidence="10" type="ORF">A3D67_02920</name>
</gene>
<evidence type="ECO:0000256" key="8">
    <source>
        <dbReference type="SAM" id="Phobius"/>
    </source>
</evidence>
<protein>
    <recommendedName>
        <fullName evidence="9">Glycosyltransferase 2-like domain-containing protein</fullName>
    </recommendedName>
</protein>
<feature type="transmembrane region" description="Helical" evidence="8">
    <location>
        <begin position="225"/>
        <end position="252"/>
    </location>
</feature>
<keyword evidence="1" id="KW-1003">Cell membrane</keyword>
<dbReference type="AlphaFoldDB" id="A0A1G2DIV2"/>
<comment type="caution">
    <text evidence="10">The sequence shown here is derived from an EMBL/GenBank/DDBJ whole genome shotgun (WGS) entry which is preliminary data.</text>
</comment>
<dbReference type="InterPro" id="IPR001173">
    <property type="entry name" value="Glyco_trans_2-like"/>
</dbReference>
<keyword evidence="6 8" id="KW-1133">Transmembrane helix</keyword>
<dbReference type="EMBL" id="MHLN01000002">
    <property type="protein sequence ID" value="OGZ12738.1"/>
    <property type="molecule type" value="Genomic_DNA"/>
</dbReference>
<evidence type="ECO:0000313" key="11">
    <source>
        <dbReference type="Proteomes" id="UP000178099"/>
    </source>
</evidence>
<sequence>MISVIFPAYNEEKNVEELHRRIKSVLTRLPYEYEIIAVENGSSDNTLEHLKVLSPIKIVVLAKNIGQTTGLDAGIKAAKGDIIITLDADLQNDPEDIPRLIEKLNEGYDVVSGWRRYRKDTVGRRVISRLANWLIYKVTGFYLHDSACALKAFKKEFLRDVNLYGDMHVFLPALLYTRGAKVTEIAIMHHDRTAGLSKYHFLKAAKDISDLLVVKFISDYMLRPFLFFGGWGAASIFLGFFSGSASLLLKILAIRDITQTPLPILSVLFIVVGVLLVMMGFLAEIMLRIYYESNGKTPYIIKSVEEY</sequence>
<dbReference type="GO" id="GO:0009103">
    <property type="term" value="P:lipopolysaccharide biosynthetic process"/>
    <property type="evidence" value="ECO:0007669"/>
    <property type="project" value="UniProtKB-KW"/>
</dbReference>
<feature type="transmembrane region" description="Helical" evidence="8">
    <location>
        <begin position="264"/>
        <end position="287"/>
    </location>
</feature>
<name>A0A1G2DIV2_9BACT</name>
<keyword evidence="2" id="KW-0328">Glycosyltransferase</keyword>
<dbReference type="GO" id="GO:0005886">
    <property type="term" value="C:plasma membrane"/>
    <property type="evidence" value="ECO:0007669"/>
    <property type="project" value="TreeGrafter"/>
</dbReference>
<evidence type="ECO:0000256" key="2">
    <source>
        <dbReference type="ARBA" id="ARBA00022676"/>
    </source>
</evidence>
<dbReference type="GO" id="GO:0016757">
    <property type="term" value="F:glycosyltransferase activity"/>
    <property type="evidence" value="ECO:0007669"/>
    <property type="project" value="UniProtKB-KW"/>
</dbReference>
<dbReference type="PANTHER" id="PTHR48090">
    <property type="entry name" value="UNDECAPRENYL-PHOSPHATE 4-DEOXY-4-FORMAMIDO-L-ARABINOSE TRANSFERASE-RELATED"/>
    <property type="match status" value="1"/>
</dbReference>
<accession>A0A1G2DIV2</accession>
<evidence type="ECO:0000256" key="1">
    <source>
        <dbReference type="ARBA" id="ARBA00022475"/>
    </source>
</evidence>
<dbReference type="Proteomes" id="UP000178099">
    <property type="component" value="Unassembled WGS sequence"/>
</dbReference>
<evidence type="ECO:0000256" key="5">
    <source>
        <dbReference type="ARBA" id="ARBA00022985"/>
    </source>
</evidence>
<evidence type="ECO:0000256" key="7">
    <source>
        <dbReference type="ARBA" id="ARBA00023136"/>
    </source>
</evidence>
<evidence type="ECO:0000256" key="4">
    <source>
        <dbReference type="ARBA" id="ARBA00022692"/>
    </source>
</evidence>
<keyword evidence="3" id="KW-0808">Transferase</keyword>
<evidence type="ECO:0000256" key="3">
    <source>
        <dbReference type="ARBA" id="ARBA00022679"/>
    </source>
</evidence>
<dbReference type="SUPFAM" id="SSF53448">
    <property type="entry name" value="Nucleotide-diphospho-sugar transferases"/>
    <property type="match status" value="1"/>
</dbReference>
<feature type="domain" description="Glycosyltransferase 2-like" evidence="9">
    <location>
        <begin position="3"/>
        <end position="154"/>
    </location>
</feature>